<keyword evidence="9" id="KW-1185">Reference proteome</keyword>
<reference evidence="8" key="1">
    <citation type="journal article" date="2020" name="Appl. Environ. Microbiol.">
        <title>Medium-Chain Fatty Acid Synthesis by 'Candidatus Weimeria bifida' gen. nov., sp. nov., and 'Candidatus Pseudoramibacter fermentans' sp. nov.</title>
        <authorList>
            <person name="Scarborough M.J."/>
            <person name="Myers K.S."/>
            <person name="Donohue T.J."/>
            <person name="Noguera D.R."/>
        </authorList>
    </citation>
    <scope>NUCLEOTIDE SEQUENCE</scope>
    <source>
        <strain evidence="8">EUB1.1</strain>
    </source>
</reference>
<evidence type="ECO:0000313" key="8">
    <source>
        <dbReference type="EMBL" id="MQM72581.1"/>
    </source>
</evidence>
<dbReference type="GO" id="GO:0009982">
    <property type="term" value="F:pseudouridine synthase activity"/>
    <property type="evidence" value="ECO:0007669"/>
    <property type="project" value="InterPro"/>
</dbReference>
<name>A0A6L5GQP9_9FIRM</name>
<evidence type="ECO:0000256" key="6">
    <source>
        <dbReference type="PROSITE-ProRule" id="PRU00182"/>
    </source>
</evidence>
<dbReference type="AlphaFoldDB" id="A0A6L5GQP9"/>
<dbReference type="Gene3D" id="3.10.290.10">
    <property type="entry name" value="RNA-binding S4 domain"/>
    <property type="match status" value="1"/>
</dbReference>
<dbReference type="EMBL" id="VOGB01000004">
    <property type="protein sequence ID" value="MQM72581.1"/>
    <property type="molecule type" value="Genomic_DNA"/>
</dbReference>
<dbReference type="PANTHER" id="PTHR21600">
    <property type="entry name" value="MITOCHONDRIAL RNA PSEUDOURIDINE SYNTHASE"/>
    <property type="match status" value="1"/>
</dbReference>
<comment type="catalytic activity">
    <reaction evidence="1">
        <text>a uridine in RNA = a pseudouridine in RNA</text>
        <dbReference type="Rhea" id="RHEA:48348"/>
        <dbReference type="Rhea" id="RHEA-COMP:12068"/>
        <dbReference type="Rhea" id="RHEA-COMP:12069"/>
        <dbReference type="ChEBI" id="CHEBI:65314"/>
        <dbReference type="ChEBI" id="CHEBI:65315"/>
    </reaction>
</comment>
<comment type="caution">
    <text evidence="8">The sequence shown here is derived from an EMBL/GenBank/DDBJ whole genome shotgun (WGS) entry which is preliminary data.</text>
</comment>
<gene>
    <name evidence="8" type="ORF">FRC53_03965</name>
</gene>
<evidence type="ECO:0000259" key="7">
    <source>
        <dbReference type="Pfam" id="PF00849"/>
    </source>
</evidence>
<feature type="domain" description="Pseudouridine synthase RsuA/RluA-like" evidence="7">
    <location>
        <begin position="103"/>
        <end position="247"/>
    </location>
</feature>
<organism evidence="8 9">
    <name type="scientific">Candidatus Pseudoramibacter fermentans</name>
    <dbReference type="NCBI Taxonomy" id="2594427"/>
    <lineage>
        <taxon>Bacteria</taxon>
        <taxon>Bacillati</taxon>
        <taxon>Bacillota</taxon>
        <taxon>Clostridia</taxon>
        <taxon>Eubacteriales</taxon>
        <taxon>Eubacteriaceae</taxon>
        <taxon>Pseudoramibacter</taxon>
    </lineage>
</organism>
<dbReference type="GO" id="GO:0003723">
    <property type="term" value="F:RNA binding"/>
    <property type="evidence" value="ECO:0007669"/>
    <property type="project" value="UniProtKB-KW"/>
</dbReference>
<dbReference type="PROSITE" id="PS50889">
    <property type="entry name" value="S4"/>
    <property type="match status" value="1"/>
</dbReference>
<dbReference type="PANTHER" id="PTHR21600:SF83">
    <property type="entry name" value="PSEUDOURIDYLATE SYNTHASE RPUSD4, MITOCHONDRIAL"/>
    <property type="match status" value="1"/>
</dbReference>
<sequence>MITYRIPANASGQRLDRFLVKFMPEAGKGLLMKMTRKKRIKLNGRRAEPKDTIQEGDTLTFYFSDETYAKFRGASADEAPKKKPLPDSLSALIHPPLYEDAQILAVNKPAGLLTQPDHTGDPSIADLAAVYADGTFHAAPANRLDRGTSGVVLIPKNYETQKTLIRSIRERKTHKTYLALVFGALTQPGRCDDQLLREHNKTRVSDSGNGVHAALRYRPIQSNGGFTLLEIELFTGKTHQIRAQLAHIGHPIVGDVKYGSKKANQTFRDRYHLNHPLLHAAHYTLSAPTLSFDIQAPIEDPAFLAILHALNFNKAI</sequence>
<dbReference type="GO" id="GO:0001522">
    <property type="term" value="P:pseudouridine synthesis"/>
    <property type="evidence" value="ECO:0007669"/>
    <property type="project" value="InterPro"/>
</dbReference>
<dbReference type="SUPFAM" id="SSF55120">
    <property type="entry name" value="Pseudouridine synthase"/>
    <property type="match status" value="1"/>
</dbReference>
<evidence type="ECO:0000256" key="1">
    <source>
        <dbReference type="ARBA" id="ARBA00000073"/>
    </source>
</evidence>
<dbReference type="InterPro" id="IPR036986">
    <property type="entry name" value="S4_RNA-bd_sf"/>
</dbReference>
<accession>A0A6L5GQP9</accession>
<evidence type="ECO:0000313" key="9">
    <source>
        <dbReference type="Proteomes" id="UP000473648"/>
    </source>
</evidence>
<dbReference type="CDD" id="cd00165">
    <property type="entry name" value="S4"/>
    <property type="match status" value="1"/>
</dbReference>
<dbReference type="Gene3D" id="3.30.2350.10">
    <property type="entry name" value="Pseudouridine synthase"/>
    <property type="match status" value="1"/>
</dbReference>
<protein>
    <recommendedName>
        <fullName evidence="4">RNA pseudouridylate synthase</fullName>
    </recommendedName>
    <alternativeName>
        <fullName evidence="5">RNA-uridine isomerase</fullName>
    </alternativeName>
</protein>
<dbReference type="GO" id="GO:0140098">
    <property type="term" value="F:catalytic activity, acting on RNA"/>
    <property type="evidence" value="ECO:0007669"/>
    <property type="project" value="UniProtKB-ARBA"/>
</dbReference>
<proteinExistence type="inferred from homology"/>
<evidence type="ECO:0000256" key="5">
    <source>
        <dbReference type="ARBA" id="ARBA00033164"/>
    </source>
</evidence>
<keyword evidence="6" id="KW-0694">RNA-binding</keyword>
<evidence type="ECO:0000256" key="2">
    <source>
        <dbReference type="ARBA" id="ARBA00010876"/>
    </source>
</evidence>
<dbReference type="InterPro" id="IPR050188">
    <property type="entry name" value="RluA_PseudoU_synthase"/>
</dbReference>
<keyword evidence="3" id="KW-0413">Isomerase</keyword>
<evidence type="ECO:0000256" key="4">
    <source>
        <dbReference type="ARBA" id="ARBA00031870"/>
    </source>
</evidence>
<dbReference type="GO" id="GO:0006396">
    <property type="term" value="P:RNA processing"/>
    <property type="evidence" value="ECO:0007669"/>
    <property type="project" value="UniProtKB-ARBA"/>
</dbReference>
<evidence type="ECO:0000256" key="3">
    <source>
        <dbReference type="ARBA" id="ARBA00023235"/>
    </source>
</evidence>
<dbReference type="InterPro" id="IPR020103">
    <property type="entry name" value="PsdUridine_synth_cat_dom_sf"/>
</dbReference>
<dbReference type="Proteomes" id="UP000473648">
    <property type="component" value="Unassembled WGS sequence"/>
</dbReference>
<dbReference type="Pfam" id="PF00849">
    <property type="entry name" value="PseudoU_synth_2"/>
    <property type="match status" value="1"/>
</dbReference>
<dbReference type="InterPro" id="IPR006145">
    <property type="entry name" value="PsdUridine_synth_RsuA/RluA"/>
</dbReference>
<comment type="similarity">
    <text evidence="2">Belongs to the pseudouridine synthase RluA family.</text>
</comment>
<dbReference type="CDD" id="cd02869">
    <property type="entry name" value="PseudoU_synth_RluA_like"/>
    <property type="match status" value="1"/>
</dbReference>